<evidence type="ECO:0000256" key="4">
    <source>
        <dbReference type="ARBA" id="ARBA00022989"/>
    </source>
</evidence>
<reference evidence="8 11" key="2">
    <citation type="submission" date="2019-07" db="EMBL/GenBank/DDBJ databases">
        <title>Genome assembly of a nasal isolate of Dolosigranulum pigrum from a chronic sinusitis patient.</title>
        <authorList>
            <person name="Baig S."/>
            <person name="Overballe-Petersen S."/>
            <person name="Kaspar U."/>
            <person name="Rendboe A."/>
            <person name="de Man T."/>
            <person name="Liu C."/>
            <person name="Price L.B."/>
            <person name="Stegger M."/>
            <person name="Becker K."/>
            <person name="Skytt Andersen P."/>
        </authorList>
    </citation>
    <scope>NUCLEOTIDE SEQUENCE [LARGE SCALE GENOMIC DNA]</scope>
    <source>
        <strain evidence="8 11">83VPs-KB5</strain>
    </source>
</reference>
<dbReference type="InterPro" id="IPR015867">
    <property type="entry name" value="N-reg_PII/ATP_PRibTrfase_C"/>
</dbReference>
<feature type="transmembrane region" description="Helical" evidence="6">
    <location>
        <begin position="85"/>
        <end position="104"/>
    </location>
</feature>
<dbReference type="InterPro" id="IPR019264">
    <property type="entry name" value="DUF2179"/>
</dbReference>
<dbReference type="Pfam" id="PF02588">
    <property type="entry name" value="YitT_membrane"/>
    <property type="match status" value="1"/>
</dbReference>
<dbReference type="KEGG" id="dpm:FNV33_03270"/>
<evidence type="ECO:0000256" key="6">
    <source>
        <dbReference type="SAM" id="Phobius"/>
    </source>
</evidence>
<dbReference type="PIRSF" id="PIRSF006483">
    <property type="entry name" value="Membrane_protein_YitT"/>
    <property type="match status" value="1"/>
</dbReference>
<keyword evidence="2" id="KW-1003">Cell membrane</keyword>
<dbReference type="RefSeq" id="WP_112789948.1">
    <property type="nucleotide sequence ID" value="NZ_CP040414.1"/>
</dbReference>
<evidence type="ECO:0000313" key="11">
    <source>
        <dbReference type="Proteomes" id="UP000315953"/>
    </source>
</evidence>
<dbReference type="Gene3D" id="3.30.70.120">
    <property type="match status" value="1"/>
</dbReference>
<keyword evidence="4 6" id="KW-1133">Transmembrane helix</keyword>
<keyword evidence="5 6" id="KW-0472">Membrane</keyword>
<feature type="transmembrane region" description="Helical" evidence="6">
    <location>
        <begin position="12"/>
        <end position="33"/>
    </location>
</feature>
<evidence type="ECO:0000259" key="7">
    <source>
        <dbReference type="Pfam" id="PF10035"/>
    </source>
</evidence>
<dbReference type="Pfam" id="PF10035">
    <property type="entry name" value="DUF2179"/>
    <property type="match status" value="1"/>
</dbReference>
<comment type="subcellular location">
    <subcellularLocation>
        <location evidence="1">Cell membrane</location>
        <topology evidence="1">Multi-pass membrane protein</topology>
    </subcellularLocation>
</comment>
<dbReference type="PANTHER" id="PTHR33545">
    <property type="entry name" value="UPF0750 MEMBRANE PROTEIN YITT-RELATED"/>
    <property type="match status" value="1"/>
</dbReference>
<dbReference type="AlphaFoldDB" id="A0A328KN46"/>
<evidence type="ECO:0000256" key="2">
    <source>
        <dbReference type="ARBA" id="ARBA00022475"/>
    </source>
</evidence>
<dbReference type="Proteomes" id="UP000315953">
    <property type="component" value="Chromosome"/>
</dbReference>
<gene>
    <name evidence="9" type="ORF">B8A44_03535</name>
    <name evidence="8" type="ORF">FNV33_03270</name>
</gene>
<accession>A0A328KN46</accession>
<evidence type="ECO:0000256" key="1">
    <source>
        <dbReference type="ARBA" id="ARBA00004651"/>
    </source>
</evidence>
<evidence type="ECO:0000313" key="8">
    <source>
        <dbReference type="EMBL" id="QDO91117.1"/>
    </source>
</evidence>
<dbReference type="InterPro" id="IPR051461">
    <property type="entry name" value="UPF0750_membrane"/>
</dbReference>
<proteinExistence type="predicted"/>
<feature type="transmembrane region" description="Helical" evidence="6">
    <location>
        <begin position="175"/>
        <end position="193"/>
    </location>
</feature>
<feature type="transmembrane region" description="Helical" evidence="6">
    <location>
        <begin position="60"/>
        <end position="78"/>
    </location>
</feature>
<dbReference type="PANTHER" id="PTHR33545:SF9">
    <property type="entry name" value="UPF0750 MEMBRANE PROTEIN YITE"/>
    <property type="match status" value="1"/>
</dbReference>
<dbReference type="Proteomes" id="UP000249099">
    <property type="component" value="Unassembled WGS sequence"/>
</dbReference>
<feature type="transmembrane region" description="Helical" evidence="6">
    <location>
        <begin position="149"/>
        <end position="169"/>
    </location>
</feature>
<dbReference type="CDD" id="cd16380">
    <property type="entry name" value="YitT_C"/>
    <property type="match status" value="1"/>
</dbReference>
<evidence type="ECO:0000313" key="9">
    <source>
        <dbReference type="EMBL" id="RAN64152.1"/>
    </source>
</evidence>
<dbReference type="EMBL" id="NAQV01000009">
    <property type="protein sequence ID" value="RAN64152.1"/>
    <property type="molecule type" value="Genomic_DNA"/>
</dbReference>
<evidence type="ECO:0000256" key="3">
    <source>
        <dbReference type="ARBA" id="ARBA00022692"/>
    </source>
</evidence>
<evidence type="ECO:0000256" key="5">
    <source>
        <dbReference type="ARBA" id="ARBA00023136"/>
    </source>
</evidence>
<reference evidence="9 10" key="1">
    <citation type="submission" date="2017-03" db="EMBL/GenBank/DDBJ databases">
        <title>wgs assembly of Dolosigranulum pigrum KPL CDC strains.</title>
        <authorList>
            <person name="Brugger S.D."/>
            <person name="Pettigrew M."/>
            <person name="Kong Y."/>
            <person name="Lemon K.P."/>
        </authorList>
    </citation>
    <scope>NUCLEOTIDE SEQUENCE [LARGE SCALE GENOMIC DNA]</scope>
    <source>
        <strain evidence="9 10">KPL1931_CDC4294-98</strain>
    </source>
</reference>
<dbReference type="GO" id="GO:0005886">
    <property type="term" value="C:plasma membrane"/>
    <property type="evidence" value="ECO:0007669"/>
    <property type="project" value="UniProtKB-SubCell"/>
</dbReference>
<sequence>MLNLAKRYKFDIIDYLYIIVGAFITAVAFQVFLLPNNIVSGGTSGVSIITLDLFGWDPYIVQYALNIPLLAVAYLFLGKEAGNKTVLGSIILPFFIGMISHWPPVTYDRFLATIIGGAISGIGLGIIFRAKASTGGSSVPAQIIHKYTGLSLGTSSMIVDGGIMLLTFLTFEVDVIMYGVINLYVVAFAIDLVQVGFNTHKNVLIITKETEKVRWELMNSLERGVTNIQIRSSVDDSNKEMLMCVIPEREFPYMKELITSYDPEAFVVVTSASEVMGHGFSITKQFEALGHSSFVQEYDEREIEG</sequence>
<name>A0A328KN46_9LACT</name>
<dbReference type="EMBL" id="CP041626">
    <property type="protein sequence ID" value="QDO91117.1"/>
    <property type="molecule type" value="Genomic_DNA"/>
</dbReference>
<protein>
    <submittedName>
        <fullName evidence="8">YitT family protein</fullName>
    </submittedName>
</protein>
<feature type="domain" description="DUF2179" evidence="7">
    <location>
        <begin position="223"/>
        <end position="277"/>
    </location>
</feature>
<keyword evidence="3 6" id="KW-0812">Transmembrane</keyword>
<organism evidence="9 10">
    <name type="scientific">Dolosigranulum pigrum</name>
    <dbReference type="NCBI Taxonomy" id="29394"/>
    <lineage>
        <taxon>Bacteria</taxon>
        <taxon>Bacillati</taxon>
        <taxon>Bacillota</taxon>
        <taxon>Bacilli</taxon>
        <taxon>Lactobacillales</taxon>
        <taxon>Carnobacteriaceae</taxon>
        <taxon>Dolosigranulum</taxon>
    </lineage>
</organism>
<feature type="transmembrane region" description="Helical" evidence="6">
    <location>
        <begin position="110"/>
        <end position="128"/>
    </location>
</feature>
<dbReference type="InterPro" id="IPR003740">
    <property type="entry name" value="YitT"/>
</dbReference>
<evidence type="ECO:0000313" key="10">
    <source>
        <dbReference type="Proteomes" id="UP000249099"/>
    </source>
</evidence>